<sequence>MKTTEKQLPAPPWDMETAAERLQLLEDDFNTSEPETIIANFTEDAEARFGLVFLTGREEIKQFLIREFESKTNYKLKLDLWGALKGRMAVRSELEWTDNEGRSFRNYGVQVFQYDDDGLIKMNYLSFNNEEVS</sequence>
<reference evidence="1 2" key="1">
    <citation type="submission" date="2024-09" db="EMBL/GenBank/DDBJ databases">
        <authorList>
            <person name="Sun Q."/>
            <person name="Mori K."/>
        </authorList>
    </citation>
    <scope>NUCLEOTIDE SEQUENCE [LARGE SCALE GENOMIC DNA]</scope>
    <source>
        <strain evidence="1 2">NCAIM B.02415</strain>
    </source>
</reference>
<name>A0ABV6KZ96_9SPHI</name>
<gene>
    <name evidence="1" type="ORF">ACFFGT_00880</name>
</gene>
<dbReference type="PANTHER" id="PTHR31757">
    <property type="entry name" value="SLL0781 PROTEIN"/>
    <property type="match status" value="1"/>
</dbReference>
<evidence type="ECO:0000313" key="2">
    <source>
        <dbReference type="Proteomes" id="UP001589828"/>
    </source>
</evidence>
<accession>A0ABV6KZ96</accession>
<dbReference type="InterPro" id="IPR032710">
    <property type="entry name" value="NTF2-like_dom_sf"/>
</dbReference>
<dbReference type="Proteomes" id="UP001589828">
    <property type="component" value="Unassembled WGS sequence"/>
</dbReference>
<proteinExistence type="predicted"/>
<dbReference type="EMBL" id="JBHLTS010000004">
    <property type="protein sequence ID" value="MFC0512721.1"/>
    <property type="molecule type" value="Genomic_DNA"/>
</dbReference>
<dbReference type="InterPro" id="IPR009783">
    <property type="entry name" value="DUF1348"/>
</dbReference>
<comment type="caution">
    <text evidence="1">The sequence shown here is derived from an EMBL/GenBank/DDBJ whole genome shotgun (WGS) entry which is preliminary data.</text>
</comment>
<dbReference type="Pfam" id="PF07080">
    <property type="entry name" value="DUF1348"/>
    <property type="match status" value="1"/>
</dbReference>
<dbReference type="Gene3D" id="3.10.450.50">
    <property type="match status" value="1"/>
</dbReference>
<protein>
    <submittedName>
        <fullName evidence="1">DUF1348 family protein</fullName>
    </submittedName>
</protein>
<evidence type="ECO:0000313" key="1">
    <source>
        <dbReference type="EMBL" id="MFC0512721.1"/>
    </source>
</evidence>
<keyword evidence="2" id="KW-1185">Reference proteome</keyword>
<dbReference type="PANTHER" id="PTHR31757:SF0">
    <property type="entry name" value="SLL0781 PROTEIN"/>
    <property type="match status" value="1"/>
</dbReference>
<organism evidence="1 2">
    <name type="scientific">Mucilaginibacter angelicae</name>
    <dbReference type="NCBI Taxonomy" id="869718"/>
    <lineage>
        <taxon>Bacteria</taxon>
        <taxon>Pseudomonadati</taxon>
        <taxon>Bacteroidota</taxon>
        <taxon>Sphingobacteriia</taxon>
        <taxon>Sphingobacteriales</taxon>
        <taxon>Sphingobacteriaceae</taxon>
        <taxon>Mucilaginibacter</taxon>
    </lineage>
</organism>
<dbReference type="SUPFAM" id="SSF54427">
    <property type="entry name" value="NTF2-like"/>
    <property type="match status" value="1"/>
</dbReference>